<gene>
    <name evidence="1" type="ORF">AcetOrient_orf03961</name>
</gene>
<sequence length="55" mass="6286">MPIHSATSFTTRSLSSGYFETAKLSNGRTFLWAEQAIFCYRTLKPEQKAIAFRPQ</sequence>
<accession>A0A2Z5ZK07</accession>
<organism evidence="1 2">
    <name type="scientific">Acetobacter orientalis</name>
    <dbReference type="NCBI Taxonomy" id="146474"/>
    <lineage>
        <taxon>Bacteria</taxon>
        <taxon>Pseudomonadati</taxon>
        <taxon>Pseudomonadota</taxon>
        <taxon>Alphaproteobacteria</taxon>
        <taxon>Acetobacterales</taxon>
        <taxon>Acetobacteraceae</taxon>
        <taxon>Acetobacter</taxon>
    </lineage>
</organism>
<reference evidence="1 2" key="1">
    <citation type="submission" date="2018-02" db="EMBL/GenBank/DDBJ databases">
        <title>Acetobacter orientalis genome.</title>
        <authorList>
            <person name="Nakashima N."/>
            <person name="Tamura T."/>
        </authorList>
    </citation>
    <scope>NUCLEOTIDE SEQUENCE [LARGE SCALE GENOMIC DNA]</scope>
    <source>
        <strain evidence="1 2">FAN1</strain>
    </source>
</reference>
<protein>
    <submittedName>
        <fullName evidence="1">Uncharacterized protein</fullName>
    </submittedName>
</protein>
<dbReference type="Proteomes" id="UP000270034">
    <property type="component" value="Chromosome"/>
</dbReference>
<dbReference type="EMBL" id="AP018515">
    <property type="protein sequence ID" value="BBC80950.1"/>
    <property type="molecule type" value="Genomic_DNA"/>
</dbReference>
<dbReference type="KEGG" id="aot:AcetOri_orf03961"/>
<evidence type="ECO:0000313" key="2">
    <source>
        <dbReference type="Proteomes" id="UP000270034"/>
    </source>
</evidence>
<evidence type="ECO:0000313" key="1">
    <source>
        <dbReference type="EMBL" id="BBC80950.1"/>
    </source>
</evidence>
<dbReference type="AlphaFoldDB" id="A0A2Z5ZK07"/>
<name>A0A2Z5ZK07_9PROT</name>
<proteinExistence type="predicted"/>